<keyword evidence="3" id="KW-0547">Nucleotide-binding</keyword>
<name>A0A8J4F6S8_9CHLO</name>
<evidence type="ECO:0000256" key="5">
    <source>
        <dbReference type="ARBA" id="ARBA00022806"/>
    </source>
</evidence>
<evidence type="ECO:0000313" key="13">
    <source>
        <dbReference type="Proteomes" id="UP000747399"/>
    </source>
</evidence>
<comment type="caution">
    <text evidence="12">The sequence shown here is derived from an EMBL/GenBank/DDBJ whole genome shotgun (WGS) entry which is preliminary data.</text>
</comment>
<dbReference type="InterPro" id="IPR058951">
    <property type="entry name" value="WHD_Rad26_CSB-like"/>
</dbReference>
<keyword evidence="5" id="KW-0347">Helicase</keyword>
<feature type="region of interest" description="Disordered" evidence="10">
    <location>
        <begin position="204"/>
        <end position="234"/>
    </location>
</feature>
<proteinExistence type="inferred from homology"/>
<keyword evidence="7" id="KW-0238">DNA-binding</keyword>
<evidence type="ECO:0000256" key="10">
    <source>
        <dbReference type="SAM" id="MobiDB-lite"/>
    </source>
</evidence>
<evidence type="ECO:0000256" key="7">
    <source>
        <dbReference type="ARBA" id="ARBA00023125"/>
    </source>
</evidence>
<evidence type="ECO:0000256" key="9">
    <source>
        <dbReference type="ARBA" id="ARBA00023242"/>
    </source>
</evidence>
<feature type="non-terminal residue" evidence="12">
    <location>
        <position position="234"/>
    </location>
</feature>
<keyword evidence="8" id="KW-0234">DNA repair</keyword>
<evidence type="ECO:0000256" key="2">
    <source>
        <dbReference type="ARBA" id="ARBA00007025"/>
    </source>
</evidence>
<evidence type="ECO:0000256" key="8">
    <source>
        <dbReference type="ARBA" id="ARBA00023204"/>
    </source>
</evidence>
<dbReference type="CDD" id="cd22254">
    <property type="entry name" value="CSB_WHD"/>
    <property type="match status" value="1"/>
</dbReference>
<evidence type="ECO:0000259" key="11">
    <source>
        <dbReference type="Pfam" id="PF25875"/>
    </source>
</evidence>
<evidence type="ECO:0000256" key="4">
    <source>
        <dbReference type="ARBA" id="ARBA00022763"/>
    </source>
</evidence>
<feature type="domain" description="Rad26/CSB-like winged helix DNA-binding" evidence="11">
    <location>
        <begin position="137"/>
        <end position="198"/>
    </location>
</feature>
<dbReference type="Proteomes" id="UP000747399">
    <property type="component" value="Unassembled WGS sequence"/>
</dbReference>
<feature type="compositionally biased region" description="Low complexity" evidence="10">
    <location>
        <begin position="30"/>
        <end position="39"/>
    </location>
</feature>
<comment type="similarity">
    <text evidence="2">Belongs to the SNF2/RAD54 helicase family.</text>
</comment>
<feature type="region of interest" description="Disordered" evidence="10">
    <location>
        <begin position="30"/>
        <end position="78"/>
    </location>
</feature>
<evidence type="ECO:0000256" key="3">
    <source>
        <dbReference type="ARBA" id="ARBA00022741"/>
    </source>
</evidence>
<keyword evidence="4" id="KW-0227">DNA damage</keyword>
<keyword evidence="6" id="KW-0067">ATP-binding</keyword>
<keyword evidence="5" id="KW-0378">Hydrolase</keyword>
<reference evidence="12" key="1">
    <citation type="journal article" date="2021" name="Proc. Natl. Acad. Sci. U.S.A.">
        <title>Three genomes in the algal genus Volvox reveal the fate of a haploid sex-determining region after a transition to homothallism.</title>
        <authorList>
            <person name="Yamamoto K."/>
            <person name="Hamaji T."/>
            <person name="Kawai-Toyooka H."/>
            <person name="Matsuzaki R."/>
            <person name="Takahashi F."/>
            <person name="Nishimura Y."/>
            <person name="Kawachi M."/>
            <person name="Noguchi H."/>
            <person name="Minakuchi Y."/>
            <person name="Umen J.G."/>
            <person name="Toyoda A."/>
            <person name="Nozaki H."/>
        </authorList>
    </citation>
    <scope>NUCLEOTIDE SEQUENCE</scope>
    <source>
        <strain evidence="12">NIES-3780</strain>
    </source>
</reference>
<evidence type="ECO:0000313" key="12">
    <source>
        <dbReference type="EMBL" id="GIL59738.1"/>
    </source>
</evidence>
<comment type="subcellular location">
    <subcellularLocation>
        <location evidence="1">Nucleus</location>
    </subcellularLocation>
</comment>
<sequence length="234" mass="22901">SGRGGGDGITSGGGAGRFGAVTNARLRVSVSSVAPAGPSGRRGEAGGQPRADQPFSGAVAGTQALSHGHTGGSGAAPPSSVLLAQIRSRQQAVRGAAVAASLGEDLATPDARHGGSGSGSGSGTIPAVSRVTAAERLCGNLLSFLEERNGVVGSEELVEAFRSRVVPEQMPLFKQVLRQVAGLRRRAGGGEWVLKPEFATATAVAADASSGGGNTDGGIGGGESSGGHAGGRRD</sequence>
<organism evidence="12 13">
    <name type="scientific">Volvox africanus</name>
    <dbReference type="NCBI Taxonomy" id="51714"/>
    <lineage>
        <taxon>Eukaryota</taxon>
        <taxon>Viridiplantae</taxon>
        <taxon>Chlorophyta</taxon>
        <taxon>core chlorophytes</taxon>
        <taxon>Chlorophyceae</taxon>
        <taxon>CS clade</taxon>
        <taxon>Chlamydomonadales</taxon>
        <taxon>Volvocaceae</taxon>
        <taxon>Volvox</taxon>
    </lineage>
</organism>
<dbReference type="Pfam" id="PF25875">
    <property type="entry name" value="WHD_Rad26_CSB"/>
    <property type="match status" value="1"/>
</dbReference>
<dbReference type="EMBL" id="BNCO01000036">
    <property type="protein sequence ID" value="GIL59738.1"/>
    <property type="molecule type" value="Genomic_DNA"/>
</dbReference>
<keyword evidence="9" id="KW-0539">Nucleus</keyword>
<feature type="non-terminal residue" evidence="12">
    <location>
        <position position="1"/>
    </location>
</feature>
<protein>
    <recommendedName>
        <fullName evidence="11">Rad26/CSB-like winged helix DNA-binding domain-containing protein</fullName>
    </recommendedName>
</protein>
<dbReference type="AlphaFoldDB" id="A0A8J4F6S8"/>
<feature type="compositionally biased region" description="Gly residues" evidence="10">
    <location>
        <begin position="210"/>
        <end position="234"/>
    </location>
</feature>
<evidence type="ECO:0000256" key="1">
    <source>
        <dbReference type="ARBA" id="ARBA00004123"/>
    </source>
</evidence>
<accession>A0A8J4F6S8</accession>
<keyword evidence="13" id="KW-1185">Reference proteome</keyword>
<gene>
    <name evidence="12" type="ORF">Vafri_14461</name>
</gene>
<evidence type="ECO:0000256" key="6">
    <source>
        <dbReference type="ARBA" id="ARBA00022840"/>
    </source>
</evidence>